<dbReference type="EMBL" id="LLXJ01000028">
    <property type="protein sequence ID" value="PKC17014.1"/>
    <property type="molecule type" value="Genomic_DNA"/>
</dbReference>
<evidence type="ECO:0000256" key="2">
    <source>
        <dbReference type="SAM" id="Phobius"/>
    </source>
</evidence>
<sequence>MIRIQTILIITIPRVLSIPFPQQNGQSDSISYGSINLTDSEGKNRILYWVFGIVGIAVFVEVVYWMFRCANILKKEREKNNNNRINNNNDIGINRRRGLFDTPSYAGSIDEQLPPYEGFSLPKYNNIINENTSDEGTENTQTEEINTSIPDTNSTVEIEPLPSLPQSQQSQQSPQLPQPPQPARLSLSDPPSYKPN</sequence>
<dbReference type="EMBL" id="CAGKOT010000001">
    <property type="protein sequence ID" value="CAB5300229.1"/>
    <property type="molecule type" value="Genomic_DNA"/>
</dbReference>
<dbReference type="VEuPathDB" id="FungiDB:RhiirA1_415956"/>
<reference evidence="7 8" key="1">
    <citation type="submission" date="2016-04" db="EMBL/GenBank/DDBJ databases">
        <title>Genome analyses suggest a sexual origin of heterokaryosis in a supposedly ancient asexual fungus.</title>
        <authorList>
            <person name="Ropars J."/>
            <person name="Sedzielewska K."/>
            <person name="Noel J."/>
            <person name="Charron P."/>
            <person name="Farinelli L."/>
            <person name="Marton T."/>
            <person name="Kruger M."/>
            <person name="Pelin A."/>
            <person name="Brachmann A."/>
            <person name="Corradi N."/>
        </authorList>
    </citation>
    <scope>NUCLEOTIDE SEQUENCE [LARGE SCALE GENOMIC DNA]</scope>
    <source>
        <strain evidence="5 7">A5</strain>
        <strain evidence="6 8">C2</strain>
    </source>
</reference>
<feature type="compositionally biased region" description="Polar residues" evidence="1">
    <location>
        <begin position="138"/>
        <end position="156"/>
    </location>
</feature>
<reference evidence="6 8" key="3">
    <citation type="submission" date="2017-10" db="EMBL/GenBank/DDBJ databases">
        <title>Extensive intraspecific genome diversity in a model arbuscular mycorrhizal fungus.</title>
        <authorList>
            <person name="Chen E.C.H."/>
            <person name="Morin E."/>
            <person name="Baudet D."/>
            <person name="Noel J."/>
            <person name="Ndikumana S."/>
            <person name="Charron P."/>
            <person name="St-Onge C."/>
            <person name="Giorgi J."/>
            <person name="Grigoriev I.V."/>
            <person name="Roux C."/>
            <person name="Martin F.M."/>
            <person name="Corradi N."/>
        </authorList>
    </citation>
    <scope>NUCLEOTIDE SEQUENCE [LARGE SCALE GENOMIC DNA]</scope>
    <source>
        <strain evidence="6 8">C2</strain>
    </source>
</reference>
<dbReference type="Proteomes" id="UP000684084">
    <property type="component" value="Unassembled WGS sequence"/>
</dbReference>
<gene>
    <name evidence="4" type="ORF">CHRIB12_LOCUS792</name>
    <name evidence="5" type="ORF">RhiirA5_346881</name>
    <name evidence="6" type="ORF">RhiirC2_732608</name>
</gene>
<dbReference type="EMBL" id="LLXL01000144">
    <property type="protein sequence ID" value="PKK77135.1"/>
    <property type="molecule type" value="Genomic_DNA"/>
</dbReference>
<dbReference type="VEuPathDB" id="FungiDB:FUN_023395"/>
<evidence type="ECO:0000313" key="8">
    <source>
        <dbReference type="Proteomes" id="UP000233469"/>
    </source>
</evidence>
<evidence type="ECO:0000313" key="7">
    <source>
        <dbReference type="Proteomes" id="UP000232722"/>
    </source>
</evidence>
<dbReference type="Proteomes" id="UP000233469">
    <property type="component" value="Unassembled WGS sequence"/>
</dbReference>
<keyword evidence="2" id="KW-0472">Membrane</keyword>
<dbReference type="SMR" id="A0A2I1E8W3"/>
<organism evidence="5 7">
    <name type="scientific">Rhizophagus irregularis</name>
    <dbReference type="NCBI Taxonomy" id="588596"/>
    <lineage>
        <taxon>Eukaryota</taxon>
        <taxon>Fungi</taxon>
        <taxon>Fungi incertae sedis</taxon>
        <taxon>Mucoromycota</taxon>
        <taxon>Glomeromycotina</taxon>
        <taxon>Glomeromycetes</taxon>
        <taxon>Glomerales</taxon>
        <taxon>Glomeraceae</taxon>
        <taxon>Rhizophagus</taxon>
    </lineage>
</organism>
<accession>A0A2I1E8W3</accession>
<evidence type="ECO:0000256" key="1">
    <source>
        <dbReference type="SAM" id="MobiDB-lite"/>
    </source>
</evidence>
<evidence type="ECO:0000313" key="5">
    <source>
        <dbReference type="EMBL" id="PKC17014.1"/>
    </source>
</evidence>
<proteinExistence type="predicted"/>
<feature type="chain" id="PRO_5014133596" evidence="3">
    <location>
        <begin position="18"/>
        <end position="196"/>
    </location>
</feature>
<dbReference type="OrthoDB" id="2417767at2759"/>
<feature type="transmembrane region" description="Helical" evidence="2">
    <location>
        <begin position="46"/>
        <end position="67"/>
    </location>
</feature>
<evidence type="ECO:0000313" key="6">
    <source>
        <dbReference type="EMBL" id="PKK77135.1"/>
    </source>
</evidence>
<evidence type="ECO:0000256" key="3">
    <source>
        <dbReference type="SAM" id="SignalP"/>
    </source>
</evidence>
<dbReference type="Proteomes" id="UP000232722">
    <property type="component" value="Unassembled WGS sequence"/>
</dbReference>
<dbReference type="AlphaFoldDB" id="A0A2I1E8W3"/>
<reference evidence="4" key="4">
    <citation type="submission" date="2020-05" db="EMBL/GenBank/DDBJ databases">
        <authorList>
            <person name="Rincon C."/>
            <person name="Sanders R I."/>
            <person name="Robbins C."/>
            <person name="Chaturvedi A."/>
        </authorList>
    </citation>
    <scope>NUCLEOTIDE SEQUENCE</scope>
    <source>
        <strain evidence="4">CHB12</strain>
    </source>
</reference>
<name>A0A2I1E8W3_9GLOM</name>
<dbReference type="VEuPathDB" id="FungiDB:RhiirFUN_001497"/>
<feature type="compositionally biased region" description="Low complexity" evidence="1">
    <location>
        <begin position="160"/>
        <end position="175"/>
    </location>
</feature>
<comment type="caution">
    <text evidence="5">The sequence shown here is derived from an EMBL/GenBank/DDBJ whole genome shotgun (WGS) entry which is preliminary data.</text>
</comment>
<evidence type="ECO:0000313" key="4">
    <source>
        <dbReference type="EMBL" id="CAB5300229.1"/>
    </source>
</evidence>
<keyword evidence="2" id="KW-1133">Transmembrane helix</keyword>
<keyword evidence="2" id="KW-0812">Transmembrane</keyword>
<protein>
    <submittedName>
        <fullName evidence="5">Uncharacterized protein</fullName>
    </submittedName>
</protein>
<feature type="region of interest" description="Disordered" evidence="1">
    <location>
        <begin position="127"/>
        <end position="196"/>
    </location>
</feature>
<keyword evidence="3" id="KW-0732">Signal</keyword>
<feature type="signal peptide" evidence="3">
    <location>
        <begin position="1"/>
        <end position="17"/>
    </location>
</feature>
<reference evidence="5 7" key="2">
    <citation type="submission" date="2017-09" db="EMBL/GenBank/DDBJ databases">
        <title>Extensive intraspecific genome diversity in a model arbuscular mycorrhizal fungus.</title>
        <authorList>
            <person name="Chen E.C."/>
            <person name="Morin E."/>
            <person name="Beaudet D."/>
            <person name="Noel J."/>
            <person name="Ndikumana S."/>
            <person name="Charron P."/>
            <person name="St-Onge C."/>
            <person name="Giorgi J."/>
            <person name="Grigoriev I.V."/>
            <person name="Roux C."/>
            <person name="Martin F.M."/>
            <person name="Corradi N."/>
        </authorList>
    </citation>
    <scope>NUCLEOTIDE SEQUENCE [LARGE SCALE GENOMIC DNA]</scope>
    <source>
        <strain evidence="5 7">A5</strain>
    </source>
</reference>